<dbReference type="RefSeq" id="WP_268152512.1">
    <property type="nucleotide sequence ID" value="NZ_JAPPUW010000016.1"/>
</dbReference>
<protein>
    <submittedName>
        <fullName evidence="1">Uncharacterized protein</fullName>
    </submittedName>
</protein>
<dbReference type="InterPro" id="IPR014347">
    <property type="entry name" value="Tautomerase/MIF_sf"/>
</dbReference>
<evidence type="ECO:0000313" key="2">
    <source>
        <dbReference type="Proteomes" id="UP001152766"/>
    </source>
</evidence>
<dbReference type="Gene3D" id="3.30.429.10">
    <property type="entry name" value="Macrophage Migration Inhibitory Factor"/>
    <property type="match status" value="1"/>
</dbReference>
<name>A0A9X4LJU5_9BURK</name>
<dbReference type="Proteomes" id="UP001152766">
    <property type="component" value="Unassembled WGS sequence"/>
</dbReference>
<comment type="caution">
    <text evidence="1">The sequence shown here is derived from an EMBL/GenBank/DDBJ whole genome shotgun (WGS) entry which is preliminary data.</text>
</comment>
<keyword evidence="2" id="KW-1185">Reference proteome</keyword>
<evidence type="ECO:0000313" key="1">
    <source>
        <dbReference type="EMBL" id="MDG0864124.1"/>
    </source>
</evidence>
<dbReference type="EMBL" id="SGUG01000027">
    <property type="protein sequence ID" value="MDG0864124.1"/>
    <property type="molecule type" value="Genomic_DNA"/>
</dbReference>
<proteinExistence type="predicted"/>
<reference evidence="1" key="1">
    <citation type="submission" date="2019-02" db="EMBL/GenBank/DDBJ databases">
        <title>Draft genome of the type strain Pelomonas aquatica CCUG 52575T.</title>
        <authorList>
            <person name="Gomila M."/>
            <person name="Lalucat J."/>
        </authorList>
    </citation>
    <scope>NUCLEOTIDE SEQUENCE</scope>
    <source>
        <strain evidence="1">CCUG 52575</strain>
    </source>
</reference>
<sequence length="120" mass="12165">MPILDVCWVGALPADAAELASRLADAAGDALNAAPGRVWVRLHPLPAEHYAENGGPVPGAPPLFVRILHARPPAGAALQAEVAALTAALARASGRPAERVHLEYAPAGAGRMAFGGRLAG</sequence>
<accession>A0A9X4LJU5</accession>
<gene>
    <name evidence="1" type="ORF">EXJ73_16815</name>
</gene>
<dbReference type="AlphaFoldDB" id="A0A9X4LJU5"/>
<organism evidence="1 2">
    <name type="scientific">Pelomonas aquatica</name>
    <dbReference type="NCBI Taxonomy" id="431058"/>
    <lineage>
        <taxon>Bacteria</taxon>
        <taxon>Pseudomonadati</taxon>
        <taxon>Pseudomonadota</taxon>
        <taxon>Betaproteobacteria</taxon>
        <taxon>Burkholderiales</taxon>
        <taxon>Sphaerotilaceae</taxon>
        <taxon>Roseateles</taxon>
    </lineage>
</organism>
<dbReference type="SUPFAM" id="SSF55331">
    <property type="entry name" value="Tautomerase/MIF"/>
    <property type="match status" value="1"/>
</dbReference>